<dbReference type="InterPro" id="IPR038716">
    <property type="entry name" value="P1/P2_N_sf"/>
</dbReference>
<proteinExistence type="inferred from homology"/>
<keyword evidence="6" id="KW-0812">Transmembrane</keyword>
<gene>
    <name evidence="7" type="ORF">Tsubulata_036457</name>
</gene>
<organism evidence="7 8">
    <name type="scientific">Turnera subulata</name>
    <dbReference type="NCBI Taxonomy" id="218843"/>
    <lineage>
        <taxon>Eukaryota</taxon>
        <taxon>Viridiplantae</taxon>
        <taxon>Streptophyta</taxon>
        <taxon>Embryophyta</taxon>
        <taxon>Tracheophyta</taxon>
        <taxon>Spermatophyta</taxon>
        <taxon>Magnoliopsida</taxon>
        <taxon>eudicotyledons</taxon>
        <taxon>Gunneridae</taxon>
        <taxon>Pentapetalae</taxon>
        <taxon>rosids</taxon>
        <taxon>fabids</taxon>
        <taxon>Malpighiales</taxon>
        <taxon>Passifloraceae</taxon>
        <taxon>Turnera</taxon>
    </lineage>
</organism>
<comment type="caution">
    <text evidence="7">The sequence shown here is derived from an EMBL/GenBank/DDBJ whole genome shotgun (WGS) entry which is preliminary data.</text>
</comment>
<dbReference type="GO" id="GO:0030295">
    <property type="term" value="F:protein kinase activator activity"/>
    <property type="evidence" value="ECO:0007669"/>
    <property type="project" value="TreeGrafter"/>
</dbReference>
<dbReference type="GO" id="GO:0022625">
    <property type="term" value="C:cytosolic large ribosomal subunit"/>
    <property type="evidence" value="ECO:0007669"/>
    <property type="project" value="TreeGrafter"/>
</dbReference>
<keyword evidence="4" id="KW-0687">Ribonucleoprotein</keyword>
<evidence type="ECO:0000313" key="7">
    <source>
        <dbReference type="EMBL" id="KAJ4830963.1"/>
    </source>
</evidence>
<dbReference type="GO" id="GO:0002181">
    <property type="term" value="P:cytoplasmic translation"/>
    <property type="evidence" value="ECO:0007669"/>
    <property type="project" value="TreeGrafter"/>
</dbReference>
<comment type="similarity">
    <text evidence="1">Belongs to the eukaryotic ribosomal protein P1/P2 family.</text>
</comment>
<dbReference type="GO" id="GO:0043021">
    <property type="term" value="F:ribonucleoprotein complex binding"/>
    <property type="evidence" value="ECO:0007669"/>
    <property type="project" value="TreeGrafter"/>
</dbReference>
<reference evidence="7" key="2">
    <citation type="journal article" date="2023" name="Plants (Basel)">
        <title>Annotation of the Turnera subulata (Passifloraceae) Draft Genome Reveals the S-Locus Evolved after the Divergence of Turneroideae from Passifloroideae in a Stepwise Manner.</title>
        <authorList>
            <person name="Henning P.M."/>
            <person name="Roalson E.H."/>
            <person name="Mir W."/>
            <person name="McCubbin A.G."/>
            <person name="Shore J.S."/>
        </authorList>
    </citation>
    <scope>NUCLEOTIDE SEQUENCE</scope>
    <source>
        <strain evidence="7">F60SS</strain>
    </source>
</reference>
<evidence type="ECO:0000256" key="2">
    <source>
        <dbReference type="ARBA" id="ARBA00011266"/>
    </source>
</evidence>
<name>A0A9Q0FGC9_9ROSI</name>
<dbReference type="Gene3D" id="1.10.10.1410">
    <property type="match status" value="1"/>
</dbReference>
<dbReference type="Proteomes" id="UP001141552">
    <property type="component" value="Unassembled WGS sequence"/>
</dbReference>
<feature type="compositionally biased region" description="Basic and acidic residues" evidence="5">
    <location>
        <begin position="51"/>
        <end position="75"/>
    </location>
</feature>
<dbReference type="PANTHER" id="PTHR45696:SF10">
    <property type="entry name" value="LARGE RIBOSOMAL SUBUNIT PROTEIN P1"/>
    <property type="match status" value="1"/>
</dbReference>
<keyword evidence="8" id="KW-1185">Reference proteome</keyword>
<protein>
    <submittedName>
        <fullName evidence="7">Uncharacterized protein</fullName>
    </submittedName>
</protein>
<feature type="transmembrane region" description="Helical" evidence="6">
    <location>
        <begin position="132"/>
        <end position="160"/>
    </location>
</feature>
<reference evidence="7" key="1">
    <citation type="submission" date="2022-02" db="EMBL/GenBank/DDBJ databases">
        <authorList>
            <person name="Henning P.M."/>
            <person name="McCubbin A.G."/>
            <person name="Shore J.S."/>
        </authorList>
    </citation>
    <scope>NUCLEOTIDE SEQUENCE</scope>
    <source>
        <strain evidence="7">F60SS</strain>
        <tissue evidence="7">Leaves</tissue>
    </source>
</reference>
<sequence length="184" mass="19610">MAARTGSSRKRKLPAGERELGSSACFPDGINESCRRASRSDCGGGAASVSEGERRPDGLQRQQEEAAGERGRKEERKMVAQVPKLAGSLNIFGLQYYALKLWHGMALALKVAKSYWPSLFSKLTEKRKVSDLIIDVGAVAGGATIIVVIALAGGAAAAAAPIAEEKMEEPKEESDDNIGFNLFD</sequence>
<dbReference type="PANTHER" id="PTHR45696">
    <property type="entry name" value="60S ACIDIC RIBOSOMAL PROTEIN P1"/>
    <property type="match status" value="1"/>
</dbReference>
<evidence type="ECO:0000256" key="3">
    <source>
        <dbReference type="ARBA" id="ARBA00022980"/>
    </source>
</evidence>
<comment type="subunit">
    <text evidence="2">P1 and P2 exist as dimers at the large ribosomal subunit.</text>
</comment>
<evidence type="ECO:0000256" key="1">
    <source>
        <dbReference type="ARBA" id="ARBA00005436"/>
    </source>
</evidence>
<evidence type="ECO:0000256" key="4">
    <source>
        <dbReference type="ARBA" id="ARBA00023274"/>
    </source>
</evidence>
<evidence type="ECO:0000313" key="8">
    <source>
        <dbReference type="Proteomes" id="UP001141552"/>
    </source>
</evidence>
<evidence type="ECO:0000256" key="5">
    <source>
        <dbReference type="SAM" id="MobiDB-lite"/>
    </source>
</evidence>
<dbReference type="GO" id="GO:0003735">
    <property type="term" value="F:structural constituent of ribosome"/>
    <property type="evidence" value="ECO:0007669"/>
    <property type="project" value="TreeGrafter"/>
</dbReference>
<evidence type="ECO:0000256" key="6">
    <source>
        <dbReference type="SAM" id="Phobius"/>
    </source>
</evidence>
<feature type="region of interest" description="Disordered" evidence="5">
    <location>
        <begin position="1"/>
        <end position="75"/>
    </location>
</feature>
<dbReference type="EMBL" id="JAKUCV010005484">
    <property type="protein sequence ID" value="KAJ4830963.1"/>
    <property type="molecule type" value="Genomic_DNA"/>
</dbReference>
<keyword evidence="6" id="KW-0472">Membrane</keyword>
<dbReference type="AlphaFoldDB" id="A0A9Q0FGC9"/>
<accession>A0A9Q0FGC9</accession>
<keyword evidence="3" id="KW-0689">Ribosomal protein</keyword>
<keyword evidence="6" id="KW-1133">Transmembrane helix</keyword>
<dbReference type="Pfam" id="PF00428">
    <property type="entry name" value="Ribosomal_60s"/>
    <property type="match status" value="1"/>
</dbReference>